<feature type="domain" description="Neurotransmitter-gated ion-channel transmembrane" evidence="18">
    <location>
        <begin position="369"/>
        <end position="451"/>
    </location>
</feature>
<protein>
    <recommendedName>
        <fullName evidence="21">Neurotransmitter-gated ion-channel ligand-binding domain-containing protein</fullName>
    </recommendedName>
</protein>
<dbReference type="SUPFAM" id="SSF90112">
    <property type="entry name" value="Neurotransmitter-gated ion-channel transmembrane pore"/>
    <property type="match status" value="1"/>
</dbReference>
<feature type="transmembrane region" description="Helical" evidence="15">
    <location>
        <begin position="363"/>
        <end position="386"/>
    </location>
</feature>
<evidence type="ECO:0000256" key="5">
    <source>
        <dbReference type="ARBA" id="ARBA00022989"/>
    </source>
</evidence>
<comment type="subcellular location">
    <subcellularLocation>
        <location evidence="14">Postsynaptic cell membrane</location>
        <topology evidence="14">Multi-pass membrane protein</topology>
    </subcellularLocation>
</comment>
<dbReference type="Gene3D" id="1.20.58.390">
    <property type="entry name" value="Neurotransmitter-gated ion-channel transmembrane domain"/>
    <property type="match status" value="2"/>
</dbReference>
<organism evidence="19 20">
    <name type="scientific">Tigriopus californicus</name>
    <name type="common">Marine copepod</name>
    <dbReference type="NCBI Taxonomy" id="6832"/>
    <lineage>
        <taxon>Eukaryota</taxon>
        <taxon>Metazoa</taxon>
        <taxon>Ecdysozoa</taxon>
        <taxon>Arthropoda</taxon>
        <taxon>Crustacea</taxon>
        <taxon>Multicrustacea</taxon>
        <taxon>Hexanauplia</taxon>
        <taxon>Copepoda</taxon>
        <taxon>Harpacticoida</taxon>
        <taxon>Harpacticidae</taxon>
        <taxon>Tigriopus</taxon>
    </lineage>
</organism>
<comment type="caution">
    <text evidence="19">The sequence shown here is derived from an EMBL/GenBank/DDBJ whole genome shotgun (WGS) entry which is preliminary data.</text>
</comment>
<evidence type="ECO:0000259" key="18">
    <source>
        <dbReference type="Pfam" id="PF02932"/>
    </source>
</evidence>
<dbReference type="EMBL" id="VCGU01000007">
    <property type="protein sequence ID" value="TRY73946.1"/>
    <property type="molecule type" value="Genomic_DNA"/>
</dbReference>
<dbReference type="InterPro" id="IPR006029">
    <property type="entry name" value="Neurotrans-gated_channel_TM"/>
</dbReference>
<comment type="caution">
    <text evidence="15">Lacks conserved residue(s) required for the propagation of feature annotation.</text>
</comment>
<feature type="transmembrane region" description="Helical" evidence="15">
    <location>
        <begin position="427"/>
        <end position="449"/>
    </location>
</feature>
<keyword evidence="10" id="KW-0325">Glycoprotein</keyword>
<dbReference type="PANTHER" id="PTHR18945">
    <property type="entry name" value="NEUROTRANSMITTER GATED ION CHANNEL"/>
    <property type="match status" value="1"/>
</dbReference>
<dbReference type="AlphaFoldDB" id="A0A553P8F6"/>
<dbReference type="InterPro" id="IPR036734">
    <property type="entry name" value="Neur_chan_lig-bd_sf"/>
</dbReference>
<evidence type="ECO:0000256" key="15">
    <source>
        <dbReference type="RuleBase" id="RU000687"/>
    </source>
</evidence>
<dbReference type="Pfam" id="PF02932">
    <property type="entry name" value="Neur_chan_memb"/>
    <property type="match status" value="1"/>
</dbReference>
<evidence type="ECO:0000256" key="12">
    <source>
        <dbReference type="ARBA" id="ARBA00023257"/>
    </source>
</evidence>
<dbReference type="Pfam" id="PF02931">
    <property type="entry name" value="Neur_chan_LBD"/>
    <property type="match status" value="1"/>
</dbReference>
<dbReference type="Proteomes" id="UP000318571">
    <property type="component" value="Chromosome 3"/>
</dbReference>
<keyword evidence="1 15" id="KW-0813">Transport</keyword>
<dbReference type="InterPro" id="IPR018000">
    <property type="entry name" value="Neurotransmitter_ion_chnl_CS"/>
</dbReference>
<evidence type="ECO:0000256" key="9">
    <source>
        <dbReference type="ARBA" id="ARBA00023157"/>
    </source>
</evidence>
<dbReference type="PROSITE" id="PS00236">
    <property type="entry name" value="NEUROTR_ION_CHANNEL"/>
    <property type="match status" value="1"/>
</dbReference>
<evidence type="ECO:0000256" key="14">
    <source>
        <dbReference type="ARBA" id="ARBA00034104"/>
    </source>
</evidence>
<keyword evidence="5 15" id="KW-1133">Transmembrane helix</keyword>
<evidence type="ECO:0000313" key="19">
    <source>
        <dbReference type="EMBL" id="TRY73946.1"/>
    </source>
</evidence>
<feature type="region of interest" description="Disordered" evidence="16">
    <location>
        <begin position="690"/>
        <end position="723"/>
    </location>
</feature>
<evidence type="ECO:0000313" key="20">
    <source>
        <dbReference type="Proteomes" id="UP000318571"/>
    </source>
</evidence>
<dbReference type="PRINTS" id="PR00252">
    <property type="entry name" value="NRIONCHANNEL"/>
</dbReference>
<dbReference type="InterPro" id="IPR006028">
    <property type="entry name" value="GABAA/Glycine_rcpt"/>
</dbReference>
<proteinExistence type="inferred from homology"/>
<keyword evidence="6" id="KW-0770">Synapse</keyword>
<sequence length="865" mass="98955">MMDEHGGLESKEMLLLKATTRPPFSTSQSRLSPEHWFQMEREENYNIQHPERSGQHLRHQLRIRSSNVSRAFPPSNPFHRGSHGPEQLQQQQPQVHLPKFIHITSNMIKMMMLSNENGTEAEGASSFRSRRVRRQEDDDAFSKNITKILEDLLKDYDKTERPSFRSGKATKVKINILVRSMGPISEEAMDYSMDCYFRQYWRDERLSFTGVKKNAHSLSINQLSLNVKMLEKIWKPDTYFHNGLSSYIHTITRPNKLLRISEHGDITYSMRLTIKAKCPMMLRSFPMDWQSCPLVIGSFAYTEDEVLYIWSNPQNAVGYEGKLELSQFDIKHTSFRGLNYSRGHSSGRYSVLQVVIALQRHTGYFLIQIYLPCTLLVIMSWVGFWLNREATSDRIGLGITTVLTLSTLSLESRTSLPKTHYATALDWFIICSFGYCVATLLEFAAVHYFTKVGSGEVFGFDEPSLAEVELLENEKFQTTQEDIEIVIEDHPLKQSGSSSHMEMTHHPLSNHSEGEDDNWLDIENSSSDVWEPSPSTIPPPPPVMPEEIPTYYCPQHSRPCLDQVPKLVTVMASQSSSSLTKQGRGFFGGRGLKKRLRWKRSRESDVTSPQFTQTPFYLTNSVNPAFNVDRMNRQCESHVLGDNAQLDLCDSTLSEESRLQGLRYHSLESVDQLESLEYGLPLPAIRYSSNHSCEQQPQSETLKLNPRPNGLLAQRGAPSSRSKKYMALSNSMSMPAMAQADLAEDSTRVPPYRMAKNGVEPRRRCSQAIAQTQTIRRPRCWRQFIFCLLANENYRRERQKEAAKSGTTNSTSKIDSVARILFPVSFGLFNLAYWYSYFQAQAPFAWEDHPLKGAELMPAIVEHPL</sequence>
<dbReference type="InterPro" id="IPR038050">
    <property type="entry name" value="Neuro_actylchol_rec"/>
</dbReference>
<evidence type="ECO:0000256" key="7">
    <source>
        <dbReference type="ARBA" id="ARBA00023065"/>
    </source>
</evidence>
<dbReference type="SUPFAM" id="SSF63712">
    <property type="entry name" value="Nicotinic receptor ligand binding domain-like"/>
    <property type="match status" value="1"/>
</dbReference>
<accession>A0A553P8F6</accession>
<keyword evidence="12" id="KW-0628">Postsynaptic cell membrane</keyword>
<dbReference type="GO" id="GO:0099095">
    <property type="term" value="F:ligand-gated monoatomic anion channel activity"/>
    <property type="evidence" value="ECO:0007669"/>
    <property type="project" value="UniProtKB-ARBA"/>
</dbReference>
<evidence type="ECO:0000256" key="11">
    <source>
        <dbReference type="ARBA" id="ARBA00023214"/>
    </source>
</evidence>
<evidence type="ECO:0000259" key="17">
    <source>
        <dbReference type="Pfam" id="PF02931"/>
    </source>
</evidence>
<keyword evidence="4" id="KW-0732">Signal</keyword>
<feature type="domain" description="Neurotransmitter-gated ion-channel ligand-binding" evidence="17">
    <location>
        <begin position="146"/>
        <end position="361"/>
    </location>
</feature>
<gene>
    <name evidence="19" type="ORF">TCAL_11822</name>
</gene>
<evidence type="ECO:0000256" key="1">
    <source>
        <dbReference type="ARBA" id="ARBA00022448"/>
    </source>
</evidence>
<evidence type="ECO:0008006" key="21">
    <source>
        <dbReference type="Google" id="ProtNLM"/>
    </source>
</evidence>
<dbReference type="GO" id="GO:0005230">
    <property type="term" value="F:extracellular ligand-gated monoatomic ion channel activity"/>
    <property type="evidence" value="ECO:0007669"/>
    <property type="project" value="InterPro"/>
</dbReference>
<keyword evidence="13 15" id="KW-0407">Ion channel</keyword>
<dbReference type="CDD" id="cd19007">
    <property type="entry name" value="LGIC_ECD_GABAR_GRD-like"/>
    <property type="match status" value="1"/>
</dbReference>
<keyword evidence="7 15" id="KW-0406">Ion transport</keyword>
<comment type="similarity">
    <text evidence="15">Belongs to the ligand-gated ion channel (TC 1.A.9) family.</text>
</comment>
<keyword evidence="20" id="KW-1185">Reference proteome</keyword>
<feature type="compositionally biased region" description="Polar residues" evidence="16">
    <location>
        <begin position="690"/>
        <end position="702"/>
    </location>
</feature>
<dbReference type="GO" id="GO:0005254">
    <property type="term" value="F:chloride channel activity"/>
    <property type="evidence" value="ECO:0007669"/>
    <property type="project" value="UniProtKB-ARBA"/>
</dbReference>
<evidence type="ECO:0000256" key="3">
    <source>
        <dbReference type="ARBA" id="ARBA00022692"/>
    </source>
</evidence>
<evidence type="ECO:0000256" key="16">
    <source>
        <dbReference type="SAM" id="MobiDB-lite"/>
    </source>
</evidence>
<dbReference type="GO" id="GO:0004888">
    <property type="term" value="F:transmembrane signaling receptor activity"/>
    <property type="evidence" value="ECO:0007669"/>
    <property type="project" value="InterPro"/>
</dbReference>
<evidence type="ECO:0000256" key="8">
    <source>
        <dbReference type="ARBA" id="ARBA00023136"/>
    </source>
</evidence>
<name>A0A553P8F6_TIGCA</name>
<dbReference type="PRINTS" id="PR00253">
    <property type="entry name" value="GABAARECEPTR"/>
</dbReference>
<dbReference type="NCBIfam" id="TIGR00860">
    <property type="entry name" value="LIC"/>
    <property type="match status" value="1"/>
</dbReference>
<dbReference type="CDD" id="cd19049">
    <property type="entry name" value="LGIC_TM_anion"/>
    <property type="match status" value="1"/>
</dbReference>
<keyword evidence="2" id="KW-1003">Cell membrane</keyword>
<evidence type="ECO:0000256" key="4">
    <source>
        <dbReference type="ARBA" id="ARBA00022729"/>
    </source>
</evidence>
<dbReference type="InterPro" id="IPR006202">
    <property type="entry name" value="Neur_chan_lig-bd"/>
</dbReference>
<feature type="region of interest" description="Disordered" evidence="16">
    <location>
        <begin position="494"/>
        <end position="515"/>
    </location>
</feature>
<keyword evidence="9" id="KW-1015">Disulfide bond</keyword>
<keyword evidence="8 15" id="KW-0472">Membrane</keyword>
<evidence type="ECO:0000256" key="10">
    <source>
        <dbReference type="ARBA" id="ARBA00023180"/>
    </source>
</evidence>
<dbReference type="FunFam" id="2.70.170.10:FF:000003">
    <property type="entry name" value="Putative gamma-aminobutyric acid receptor subunit gamma-2"/>
    <property type="match status" value="1"/>
</dbReference>
<feature type="region of interest" description="Disordered" evidence="16">
    <location>
        <begin position="68"/>
        <end position="93"/>
    </location>
</feature>
<dbReference type="InterPro" id="IPR036719">
    <property type="entry name" value="Neuro-gated_channel_TM_sf"/>
</dbReference>
<dbReference type="STRING" id="6832.A0A553P8F6"/>
<evidence type="ECO:0000256" key="13">
    <source>
        <dbReference type="ARBA" id="ARBA00023303"/>
    </source>
</evidence>
<evidence type="ECO:0000256" key="6">
    <source>
        <dbReference type="ARBA" id="ARBA00023018"/>
    </source>
</evidence>
<evidence type="ECO:0000256" key="2">
    <source>
        <dbReference type="ARBA" id="ARBA00022475"/>
    </source>
</evidence>
<dbReference type="InterPro" id="IPR006201">
    <property type="entry name" value="Neur_channel"/>
</dbReference>
<keyword evidence="11" id="KW-0868">Chloride</keyword>
<dbReference type="GO" id="GO:0045211">
    <property type="term" value="C:postsynaptic membrane"/>
    <property type="evidence" value="ECO:0007669"/>
    <property type="project" value="UniProtKB-SubCell"/>
</dbReference>
<keyword evidence="3 15" id="KW-0812">Transmembrane</keyword>
<feature type="compositionally biased region" description="Polar residues" evidence="16">
    <location>
        <begin position="494"/>
        <end position="511"/>
    </location>
</feature>
<dbReference type="Gene3D" id="2.70.170.10">
    <property type="entry name" value="Neurotransmitter-gated ion-channel ligand-binding domain"/>
    <property type="match status" value="1"/>
</dbReference>
<reference evidence="19 20" key="1">
    <citation type="journal article" date="2018" name="Nat. Ecol. Evol.">
        <title>Genomic signatures of mitonuclear coevolution across populations of Tigriopus californicus.</title>
        <authorList>
            <person name="Barreto F.S."/>
            <person name="Watson E.T."/>
            <person name="Lima T.G."/>
            <person name="Willett C.S."/>
            <person name="Edmands S."/>
            <person name="Li W."/>
            <person name="Burton R.S."/>
        </authorList>
    </citation>
    <scope>NUCLEOTIDE SEQUENCE [LARGE SCALE GENOMIC DNA]</scope>
    <source>
        <strain evidence="19 20">San Diego</strain>
    </source>
</reference>